<dbReference type="FunFam" id="3.30.40.10:FF:000345">
    <property type="entry name" value="Vacuolar protein sorting-associated protein 27"/>
    <property type="match status" value="1"/>
</dbReference>
<evidence type="ECO:0000313" key="9">
    <source>
        <dbReference type="Proteomes" id="UP000332933"/>
    </source>
</evidence>
<dbReference type="Pfam" id="PF01363">
    <property type="entry name" value="FYVE"/>
    <property type="match status" value="1"/>
</dbReference>
<reference evidence="7" key="2">
    <citation type="submission" date="2019-06" db="EMBL/GenBank/DDBJ databases">
        <title>Genomics analysis of Aphanomyces spp. identifies a new class of oomycete effector associated with host adaptation.</title>
        <authorList>
            <person name="Gaulin E."/>
        </authorList>
    </citation>
    <scope>NUCLEOTIDE SEQUENCE</scope>
    <source>
        <strain evidence="7">CBS 578.67</strain>
    </source>
</reference>
<dbReference type="EMBL" id="VJMH01006999">
    <property type="protein sequence ID" value="KAF0686465.1"/>
    <property type="molecule type" value="Genomic_DNA"/>
</dbReference>
<dbReference type="Gene3D" id="3.30.40.10">
    <property type="entry name" value="Zinc/RING finger domain, C3HC4 (zinc finger)"/>
    <property type="match status" value="1"/>
</dbReference>
<dbReference type="GO" id="GO:0032266">
    <property type="term" value="F:phosphatidylinositol-3-phosphate binding"/>
    <property type="evidence" value="ECO:0007669"/>
    <property type="project" value="TreeGrafter"/>
</dbReference>
<keyword evidence="2 4" id="KW-0863">Zinc-finger</keyword>
<feature type="signal peptide" evidence="5">
    <location>
        <begin position="1"/>
        <end position="28"/>
    </location>
</feature>
<dbReference type="InterPro" id="IPR017455">
    <property type="entry name" value="Znf_FYVE-rel"/>
</dbReference>
<keyword evidence="3" id="KW-0862">Zinc</keyword>
<accession>A0A485LJ07</accession>
<feature type="domain" description="FYVE-type" evidence="6">
    <location>
        <begin position="123"/>
        <end position="183"/>
    </location>
</feature>
<dbReference type="GO" id="GO:0008270">
    <property type="term" value="F:zinc ion binding"/>
    <property type="evidence" value="ECO:0007669"/>
    <property type="project" value="UniProtKB-KW"/>
</dbReference>
<evidence type="ECO:0000256" key="5">
    <source>
        <dbReference type="SAM" id="SignalP"/>
    </source>
</evidence>
<evidence type="ECO:0000256" key="4">
    <source>
        <dbReference type="PROSITE-ProRule" id="PRU00091"/>
    </source>
</evidence>
<dbReference type="SMART" id="SM00064">
    <property type="entry name" value="FYVE"/>
    <property type="match status" value="1"/>
</dbReference>
<dbReference type="PROSITE" id="PS50178">
    <property type="entry name" value="ZF_FYVE"/>
    <property type="match status" value="1"/>
</dbReference>
<dbReference type="InterPro" id="IPR011011">
    <property type="entry name" value="Znf_FYVE_PHD"/>
</dbReference>
<dbReference type="PANTHER" id="PTHR47794">
    <property type="entry name" value="VACUOLAR PROTEIN SORTING-ASSOCIATED PROTEIN 27"/>
    <property type="match status" value="1"/>
</dbReference>
<dbReference type="EMBL" id="CAADRA010007025">
    <property type="protein sequence ID" value="VFT98411.1"/>
    <property type="molecule type" value="Genomic_DNA"/>
</dbReference>
<organism evidence="8 9">
    <name type="scientific">Aphanomyces stellatus</name>
    <dbReference type="NCBI Taxonomy" id="120398"/>
    <lineage>
        <taxon>Eukaryota</taxon>
        <taxon>Sar</taxon>
        <taxon>Stramenopiles</taxon>
        <taxon>Oomycota</taxon>
        <taxon>Saprolegniomycetes</taxon>
        <taxon>Saprolegniales</taxon>
        <taxon>Verrucalvaceae</taxon>
        <taxon>Aphanomyces</taxon>
    </lineage>
</organism>
<keyword evidence="9" id="KW-1185">Reference proteome</keyword>
<dbReference type="GO" id="GO:0006623">
    <property type="term" value="P:protein targeting to vacuole"/>
    <property type="evidence" value="ECO:0007669"/>
    <property type="project" value="TreeGrafter"/>
</dbReference>
<dbReference type="PANTHER" id="PTHR47794:SF1">
    <property type="entry name" value="VACUOLAR PROTEIN SORTING-ASSOCIATED PROTEIN 27"/>
    <property type="match status" value="1"/>
</dbReference>
<dbReference type="AlphaFoldDB" id="A0A485LJ07"/>
<dbReference type="CDD" id="cd15760">
    <property type="entry name" value="FYVE_scVPS27p_like"/>
    <property type="match status" value="1"/>
</dbReference>
<reference evidence="8 9" key="1">
    <citation type="submission" date="2019-03" db="EMBL/GenBank/DDBJ databases">
        <authorList>
            <person name="Gaulin E."/>
            <person name="Dumas B."/>
        </authorList>
    </citation>
    <scope>NUCLEOTIDE SEQUENCE [LARGE SCALE GENOMIC DNA]</scope>
    <source>
        <strain evidence="8">CBS 568.67</strain>
    </source>
</reference>
<protein>
    <submittedName>
        <fullName evidence="8">Aste57867_21742 protein</fullName>
    </submittedName>
</protein>
<sequence>MKPTLKLAARSVAHAMLFATDLLTDVAAARWPTVLAHVTAHPELAGYIDVHGLTLLHYLCMHPLVPVDTVAAYVRIAPHALDALDHAKRLFTVAKCSPDVRAYLAALGYPKSVRRPPELPPRWQEAAECSLCHASFNVIKRRHHCRQCGNSVCGRHARRKAKLAAYGLAKEHRVCDLCFQTGPAVSYRPSMLHAPDNQRDHEE</sequence>
<evidence type="ECO:0000256" key="1">
    <source>
        <dbReference type="ARBA" id="ARBA00022723"/>
    </source>
</evidence>
<dbReference type="Proteomes" id="UP000332933">
    <property type="component" value="Unassembled WGS sequence"/>
</dbReference>
<evidence type="ECO:0000313" key="8">
    <source>
        <dbReference type="EMBL" id="VFT98411.1"/>
    </source>
</evidence>
<evidence type="ECO:0000313" key="7">
    <source>
        <dbReference type="EMBL" id="KAF0686465.1"/>
    </source>
</evidence>
<dbReference type="GO" id="GO:0043130">
    <property type="term" value="F:ubiquitin binding"/>
    <property type="evidence" value="ECO:0007669"/>
    <property type="project" value="TreeGrafter"/>
</dbReference>
<evidence type="ECO:0000259" key="6">
    <source>
        <dbReference type="PROSITE" id="PS50178"/>
    </source>
</evidence>
<feature type="chain" id="PRO_5033829008" evidence="5">
    <location>
        <begin position="29"/>
        <end position="203"/>
    </location>
</feature>
<evidence type="ECO:0000256" key="2">
    <source>
        <dbReference type="ARBA" id="ARBA00022771"/>
    </source>
</evidence>
<name>A0A485LJ07_9STRA</name>
<dbReference type="InterPro" id="IPR000306">
    <property type="entry name" value="Znf_FYVE"/>
</dbReference>
<keyword evidence="5" id="KW-0732">Signal</keyword>
<keyword evidence="1" id="KW-0479">Metal-binding</keyword>
<evidence type="ECO:0000256" key="3">
    <source>
        <dbReference type="ARBA" id="ARBA00022833"/>
    </source>
</evidence>
<dbReference type="InterPro" id="IPR013083">
    <property type="entry name" value="Znf_RING/FYVE/PHD"/>
</dbReference>
<dbReference type="GO" id="GO:0033565">
    <property type="term" value="C:ESCRT-0 complex"/>
    <property type="evidence" value="ECO:0007669"/>
    <property type="project" value="TreeGrafter"/>
</dbReference>
<proteinExistence type="predicted"/>
<dbReference type="SUPFAM" id="SSF57903">
    <property type="entry name" value="FYVE/PHD zinc finger"/>
    <property type="match status" value="1"/>
</dbReference>
<dbReference type="OrthoDB" id="70570at2759"/>
<dbReference type="GO" id="GO:0043328">
    <property type="term" value="P:protein transport to vacuole involved in ubiquitin-dependent protein catabolic process via the multivesicular body sorting pathway"/>
    <property type="evidence" value="ECO:0007669"/>
    <property type="project" value="TreeGrafter"/>
</dbReference>
<gene>
    <name evidence="8" type="primary">Aste57867_21742</name>
    <name evidence="7" type="ORF">As57867_021673</name>
    <name evidence="8" type="ORF">ASTE57867_21742</name>
</gene>